<keyword evidence="11" id="KW-1185">Reference proteome</keyword>
<evidence type="ECO:0000256" key="7">
    <source>
        <dbReference type="ARBA" id="ARBA00023136"/>
    </source>
</evidence>
<keyword evidence="6 8" id="KW-1133">Transmembrane helix</keyword>
<dbReference type="PANTHER" id="PTHR13929:SF0">
    <property type="entry name" value="UBIA PRENYLTRANSFERASE DOMAIN-CONTAINING PROTEIN 1"/>
    <property type="match status" value="1"/>
</dbReference>
<evidence type="ECO:0000256" key="6">
    <source>
        <dbReference type="ARBA" id="ARBA00022989"/>
    </source>
</evidence>
<dbReference type="PANTHER" id="PTHR13929">
    <property type="entry name" value="1,4-DIHYDROXY-2-NAPHTHOATE OCTAPRENYLTRANSFERASE"/>
    <property type="match status" value="1"/>
</dbReference>
<comment type="similarity">
    <text evidence="8">Belongs to the MenA family. Type 1 subfamily.</text>
</comment>
<feature type="transmembrane region" description="Helical" evidence="8">
    <location>
        <begin position="150"/>
        <end position="171"/>
    </location>
</feature>
<evidence type="ECO:0000256" key="2">
    <source>
        <dbReference type="ARBA" id="ARBA00022428"/>
    </source>
</evidence>
<dbReference type="Gene3D" id="1.10.357.140">
    <property type="entry name" value="UbiA prenyltransferase"/>
    <property type="match status" value="1"/>
</dbReference>
<feature type="transmembrane region" description="Helical" evidence="8">
    <location>
        <begin position="21"/>
        <end position="40"/>
    </location>
</feature>
<dbReference type="Pfam" id="PF01040">
    <property type="entry name" value="UbiA"/>
    <property type="match status" value="1"/>
</dbReference>
<dbReference type="Proteomes" id="UP000245870">
    <property type="component" value="Unassembled WGS sequence"/>
</dbReference>
<evidence type="ECO:0000256" key="4">
    <source>
        <dbReference type="ARBA" id="ARBA00022679"/>
    </source>
</evidence>
<organism evidence="10 11">
    <name type="scientific">Hallella colorans</name>
    <dbReference type="NCBI Taxonomy" id="1703337"/>
    <lineage>
        <taxon>Bacteria</taxon>
        <taxon>Pseudomonadati</taxon>
        <taxon>Bacteroidota</taxon>
        <taxon>Bacteroidia</taxon>
        <taxon>Bacteroidales</taxon>
        <taxon>Prevotellaceae</taxon>
        <taxon>Hallella</taxon>
    </lineage>
</organism>
<dbReference type="PIRSF" id="PIRSF005355">
    <property type="entry name" value="UBIAD1"/>
    <property type="match status" value="1"/>
</dbReference>
<feature type="transmembrane region" description="Helical" evidence="8">
    <location>
        <begin position="104"/>
        <end position="121"/>
    </location>
</feature>
<dbReference type="InterPro" id="IPR004657">
    <property type="entry name" value="MenA"/>
</dbReference>
<keyword evidence="2 8" id="KW-0474">Menaquinone biosynthesis</keyword>
<evidence type="ECO:0000256" key="8">
    <source>
        <dbReference type="HAMAP-Rule" id="MF_01937"/>
    </source>
</evidence>
<reference evidence="10 11" key="1">
    <citation type="submission" date="2018-05" db="EMBL/GenBank/DDBJ databases">
        <title>Genomic Encyclopedia of Type Strains, Phase IV (KMG-IV): sequencing the most valuable type-strain genomes for metagenomic binning, comparative biology and taxonomic classification.</title>
        <authorList>
            <person name="Goeker M."/>
        </authorList>
    </citation>
    <scope>NUCLEOTIDE SEQUENCE [LARGE SCALE GENOMIC DNA]</scope>
    <source>
        <strain evidence="10 11">DSM 100333</strain>
    </source>
</reference>
<evidence type="ECO:0000256" key="9">
    <source>
        <dbReference type="NCBIfam" id="TIGR00751"/>
    </source>
</evidence>
<evidence type="ECO:0000256" key="5">
    <source>
        <dbReference type="ARBA" id="ARBA00022692"/>
    </source>
</evidence>
<comment type="caution">
    <text evidence="10">The sequence shown here is derived from an EMBL/GenBank/DDBJ whole genome shotgun (WGS) entry which is preliminary data.</text>
</comment>
<dbReference type="GO" id="GO:0005886">
    <property type="term" value="C:plasma membrane"/>
    <property type="evidence" value="ECO:0007669"/>
    <property type="project" value="UniProtKB-SubCell"/>
</dbReference>
<feature type="transmembrane region" description="Helical" evidence="8">
    <location>
        <begin position="46"/>
        <end position="68"/>
    </location>
</feature>
<dbReference type="InterPro" id="IPR044878">
    <property type="entry name" value="UbiA_sf"/>
</dbReference>
<sequence>MMDETNVKTNSFRAWALAARPKTLSGAAVPVMIGVALAWADAGGHIAWGAAGLCLLFAMTMQVDANLVNDYFDFRRGNDDAATRLGPPRACSMGWVSAHAMRRAIAIVTTVACIVGLPLAWMGGWPMVGVGVACVAFCFLYTTKLSYMGLGDALVIVFFGLVPVCLTYYLSLPPHERGVSAEVVVGAVACGLVTDTLLIVNNYRDIDNDIRDGKLTLVARIGPSAGRLLYLWVGVAAVALGVAYVAGGHAGGFVLPIVSYLWLHIGAYRRLRGMERDHKLNDLLGQTARNMIVYGMAVAAGIAISA</sequence>
<keyword evidence="4 8" id="KW-0808">Transferase</keyword>
<accession>A0A2U0UIS0</accession>
<dbReference type="InterPro" id="IPR000537">
    <property type="entry name" value="UbiA_prenyltransferase"/>
</dbReference>
<name>A0A2U0UIS0_9BACT</name>
<comment type="pathway">
    <text evidence="8">Quinol/quinone metabolism; menaquinone biosynthesis; menaquinol from 1,4-dihydroxy-2-naphthoate: step 1/2.</text>
</comment>
<dbReference type="UniPathway" id="UPA00079">
    <property type="reaction ID" value="UER00168"/>
</dbReference>
<evidence type="ECO:0000256" key="3">
    <source>
        <dbReference type="ARBA" id="ARBA00022475"/>
    </source>
</evidence>
<dbReference type="AlphaFoldDB" id="A0A2U0UIS0"/>
<dbReference type="GO" id="GO:0009234">
    <property type="term" value="P:menaquinone biosynthetic process"/>
    <property type="evidence" value="ECO:0007669"/>
    <property type="project" value="UniProtKB-UniRule"/>
</dbReference>
<keyword evidence="3 8" id="KW-1003">Cell membrane</keyword>
<evidence type="ECO:0000256" key="1">
    <source>
        <dbReference type="ARBA" id="ARBA00004141"/>
    </source>
</evidence>
<dbReference type="CDD" id="cd13962">
    <property type="entry name" value="PT_UbiA_UBIAD1"/>
    <property type="match status" value="1"/>
</dbReference>
<gene>
    <name evidence="8" type="primary">menA</name>
    <name evidence="10" type="ORF">C7379_10477</name>
</gene>
<protein>
    <recommendedName>
        <fullName evidence="8 9">1,4-dihydroxy-2-naphthoate octaprenyltransferase</fullName>
        <shortName evidence="8">DHNA-octaprenyltransferase</shortName>
        <ecNumber evidence="8 9">2.5.1.74</ecNumber>
    </recommendedName>
</protein>
<evidence type="ECO:0000313" key="10">
    <source>
        <dbReference type="EMBL" id="PVX57461.1"/>
    </source>
</evidence>
<dbReference type="EC" id="2.5.1.74" evidence="8 9"/>
<evidence type="ECO:0000313" key="11">
    <source>
        <dbReference type="Proteomes" id="UP000245870"/>
    </source>
</evidence>
<keyword evidence="5 8" id="KW-0812">Transmembrane</keyword>
<dbReference type="HAMAP" id="MF_01937">
    <property type="entry name" value="MenA_1"/>
    <property type="match status" value="1"/>
</dbReference>
<proteinExistence type="inferred from homology"/>
<comment type="catalytic activity">
    <reaction evidence="8">
        <text>an all-trans-polyprenyl diphosphate + 1,4-dihydroxy-2-naphthoate + H(+) = a 2-demethylmenaquinol + CO2 + diphosphate</text>
        <dbReference type="Rhea" id="RHEA:26478"/>
        <dbReference type="Rhea" id="RHEA-COMP:9563"/>
        <dbReference type="Rhea" id="RHEA-COMP:9564"/>
        <dbReference type="ChEBI" id="CHEBI:11173"/>
        <dbReference type="ChEBI" id="CHEBI:15378"/>
        <dbReference type="ChEBI" id="CHEBI:16526"/>
        <dbReference type="ChEBI" id="CHEBI:33019"/>
        <dbReference type="ChEBI" id="CHEBI:55437"/>
        <dbReference type="ChEBI" id="CHEBI:58914"/>
        <dbReference type="EC" id="2.5.1.74"/>
    </reaction>
</comment>
<dbReference type="EMBL" id="QENY01000004">
    <property type="protein sequence ID" value="PVX57461.1"/>
    <property type="molecule type" value="Genomic_DNA"/>
</dbReference>
<dbReference type="InterPro" id="IPR026046">
    <property type="entry name" value="UBIAD1"/>
</dbReference>
<dbReference type="NCBIfam" id="TIGR00751">
    <property type="entry name" value="menA"/>
    <property type="match status" value="1"/>
</dbReference>
<comment type="subcellular location">
    <subcellularLocation>
        <location evidence="8">Cell membrane</location>
        <topology evidence="8">Multi-pass membrane protein</topology>
    </subcellularLocation>
    <subcellularLocation>
        <location evidence="1">Membrane</location>
        <topology evidence="1">Multi-pass membrane protein</topology>
    </subcellularLocation>
</comment>
<dbReference type="GO" id="GO:0042371">
    <property type="term" value="P:vitamin K biosynthetic process"/>
    <property type="evidence" value="ECO:0007669"/>
    <property type="project" value="TreeGrafter"/>
</dbReference>
<keyword evidence="7 8" id="KW-0472">Membrane</keyword>
<comment type="function">
    <text evidence="8">Conversion of 1,4-dihydroxy-2-naphthoate (DHNA) to demethylmenaquinone (DMK).</text>
</comment>
<feature type="transmembrane region" description="Helical" evidence="8">
    <location>
        <begin position="127"/>
        <end position="143"/>
    </location>
</feature>
<feature type="transmembrane region" description="Helical" evidence="8">
    <location>
        <begin position="183"/>
        <end position="201"/>
    </location>
</feature>
<dbReference type="GO" id="GO:0046428">
    <property type="term" value="F:1,4-dihydroxy-2-naphthoate polyprenyltransferase activity"/>
    <property type="evidence" value="ECO:0007669"/>
    <property type="project" value="UniProtKB-UniRule"/>
</dbReference>
<feature type="transmembrane region" description="Helical" evidence="8">
    <location>
        <begin position="253"/>
        <end position="271"/>
    </location>
</feature>
<feature type="transmembrane region" description="Helical" evidence="8">
    <location>
        <begin position="228"/>
        <end position="247"/>
    </location>
</feature>